<gene>
    <name evidence="1" type="ORF">BDN70DRAFT_140151</name>
</gene>
<organism evidence="1 2">
    <name type="scientific">Pholiota conissans</name>
    <dbReference type="NCBI Taxonomy" id="109636"/>
    <lineage>
        <taxon>Eukaryota</taxon>
        <taxon>Fungi</taxon>
        <taxon>Dikarya</taxon>
        <taxon>Basidiomycota</taxon>
        <taxon>Agaricomycotina</taxon>
        <taxon>Agaricomycetes</taxon>
        <taxon>Agaricomycetidae</taxon>
        <taxon>Agaricales</taxon>
        <taxon>Agaricineae</taxon>
        <taxon>Strophariaceae</taxon>
        <taxon>Pholiota</taxon>
    </lineage>
</organism>
<evidence type="ECO:0000313" key="2">
    <source>
        <dbReference type="Proteomes" id="UP000807469"/>
    </source>
</evidence>
<evidence type="ECO:0008006" key="3">
    <source>
        <dbReference type="Google" id="ProtNLM"/>
    </source>
</evidence>
<sequence length="397" mass="43958">MGPSQPSLPIEIIDHIFKGLYSSDFEGLKNCSSVCRLFLRLSRLYLFRTVSITLREDGINATPDPSSSSPYATFLSFLASDAHLASNIRKLLIQNARSSSSLQERRWRKTASLLADLRPKLTSVSQLSLHSAYIYDWTLEDDDLRVVLVDLWKLATIQDLQLHYITLSRKDLLDLVRIPKLTLFGVRVIQAYPPVSPAGNSNADTVVLRNLCVVLRNPEVAAGVYDIVLAASKALQSLKWLASPYHNAQDMCLSIIDLQTFSSLTSLSLTHPLDGDRPLLDLARLFTRNTGESSLKVVEILCDYATDSEESSLLTASSIWQTLDQTFVSTAYSALEKIVIGVKEQKGVGQSSRTSSGWKDICLQQTLSLFQRNLSLCHSKGLVVSNTEMAGAKTTEN</sequence>
<dbReference type="SUPFAM" id="SSF81383">
    <property type="entry name" value="F-box domain"/>
    <property type="match status" value="1"/>
</dbReference>
<protein>
    <recommendedName>
        <fullName evidence="3">F-box domain-containing protein</fullName>
    </recommendedName>
</protein>
<dbReference type="EMBL" id="MU155278">
    <property type="protein sequence ID" value="KAF9476915.1"/>
    <property type="molecule type" value="Genomic_DNA"/>
</dbReference>
<proteinExistence type="predicted"/>
<dbReference type="InterPro" id="IPR036047">
    <property type="entry name" value="F-box-like_dom_sf"/>
</dbReference>
<evidence type="ECO:0000313" key="1">
    <source>
        <dbReference type="EMBL" id="KAF9476915.1"/>
    </source>
</evidence>
<comment type="caution">
    <text evidence="1">The sequence shown here is derived from an EMBL/GenBank/DDBJ whole genome shotgun (WGS) entry which is preliminary data.</text>
</comment>
<dbReference type="Proteomes" id="UP000807469">
    <property type="component" value="Unassembled WGS sequence"/>
</dbReference>
<name>A0A9P5YZI5_9AGAR</name>
<dbReference type="AlphaFoldDB" id="A0A9P5YZI5"/>
<accession>A0A9P5YZI5</accession>
<dbReference type="OrthoDB" id="2745898at2759"/>
<keyword evidence="2" id="KW-1185">Reference proteome</keyword>
<reference evidence="1" key="1">
    <citation type="submission" date="2020-11" db="EMBL/GenBank/DDBJ databases">
        <authorList>
            <consortium name="DOE Joint Genome Institute"/>
            <person name="Ahrendt S."/>
            <person name="Riley R."/>
            <person name="Andreopoulos W."/>
            <person name="Labutti K."/>
            <person name="Pangilinan J."/>
            <person name="Ruiz-Duenas F.J."/>
            <person name="Barrasa J.M."/>
            <person name="Sanchez-Garcia M."/>
            <person name="Camarero S."/>
            <person name="Miyauchi S."/>
            <person name="Serrano A."/>
            <person name="Linde D."/>
            <person name="Babiker R."/>
            <person name="Drula E."/>
            <person name="Ayuso-Fernandez I."/>
            <person name="Pacheco R."/>
            <person name="Padilla G."/>
            <person name="Ferreira P."/>
            <person name="Barriuso J."/>
            <person name="Kellner H."/>
            <person name="Castanera R."/>
            <person name="Alfaro M."/>
            <person name="Ramirez L."/>
            <person name="Pisabarro A.G."/>
            <person name="Kuo A."/>
            <person name="Tritt A."/>
            <person name="Lipzen A."/>
            <person name="He G."/>
            <person name="Yan M."/>
            <person name="Ng V."/>
            <person name="Cullen D."/>
            <person name="Martin F."/>
            <person name="Rosso M.-N."/>
            <person name="Henrissat B."/>
            <person name="Hibbett D."/>
            <person name="Martinez A.T."/>
            <person name="Grigoriev I.V."/>
        </authorList>
    </citation>
    <scope>NUCLEOTIDE SEQUENCE</scope>
    <source>
        <strain evidence="1">CIRM-BRFM 674</strain>
    </source>
</reference>